<dbReference type="PANTHER" id="PTHR33048">
    <property type="entry name" value="PTH11-LIKE INTEGRAL MEMBRANE PROTEIN (AFU_ORTHOLOGUE AFUA_5G11245)"/>
    <property type="match status" value="1"/>
</dbReference>
<feature type="transmembrane region" description="Helical" evidence="6">
    <location>
        <begin position="12"/>
        <end position="30"/>
    </location>
</feature>
<dbReference type="GO" id="GO:0016020">
    <property type="term" value="C:membrane"/>
    <property type="evidence" value="ECO:0007669"/>
    <property type="project" value="UniProtKB-SubCell"/>
</dbReference>
<protein>
    <recommendedName>
        <fullName evidence="7">Rhodopsin domain-containing protein</fullName>
    </recommendedName>
</protein>
<reference evidence="8" key="1">
    <citation type="submission" date="2021-03" db="EMBL/GenBank/DDBJ databases">
        <authorList>
            <person name="Tagirdzhanova G."/>
        </authorList>
    </citation>
    <scope>NUCLEOTIDE SEQUENCE</scope>
</reference>
<feature type="transmembrane region" description="Helical" evidence="6">
    <location>
        <begin position="150"/>
        <end position="174"/>
    </location>
</feature>
<keyword evidence="3 6" id="KW-1133">Transmembrane helix</keyword>
<dbReference type="OrthoDB" id="5401779at2759"/>
<evidence type="ECO:0000256" key="4">
    <source>
        <dbReference type="ARBA" id="ARBA00023136"/>
    </source>
</evidence>
<keyword evidence="4 6" id="KW-0472">Membrane</keyword>
<evidence type="ECO:0000256" key="3">
    <source>
        <dbReference type="ARBA" id="ARBA00022989"/>
    </source>
</evidence>
<proteinExistence type="inferred from homology"/>
<feature type="transmembrane region" description="Helical" evidence="6">
    <location>
        <begin position="112"/>
        <end position="138"/>
    </location>
</feature>
<comment type="subcellular location">
    <subcellularLocation>
        <location evidence="1">Membrane</location>
        <topology evidence="1">Multi-pass membrane protein</topology>
    </subcellularLocation>
</comment>
<dbReference type="InterPro" id="IPR052337">
    <property type="entry name" value="SAT4-like"/>
</dbReference>
<evidence type="ECO:0000256" key="1">
    <source>
        <dbReference type="ARBA" id="ARBA00004141"/>
    </source>
</evidence>
<gene>
    <name evidence="8" type="ORF">ALECFALPRED_002028</name>
</gene>
<organism evidence="8 9">
    <name type="scientific">Alectoria fallacina</name>
    <dbReference type="NCBI Taxonomy" id="1903189"/>
    <lineage>
        <taxon>Eukaryota</taxon>
        <taxon>Fungi</taxon>
        <taxon>Dikarya</taxon>
        <taxon>Ascomycota</taxon>
        <taxon>Pezizomycotina</taxon>
        <taxon>Lecanoromycetes</taxon>
        <taxon>OSLEUM clade</taxon>
        <taxon>Lecanoromycetidae</taxon>
        <taxon>Lecanorales</taxon>
        <taxon>Lecanorineae</taxon>
        <taxon>Parmeliaceae</taxon>
        <taxon>Alectoria</taxon>
    </lineage>
</organism>
<name>A0A8H3IQE1_9LECA</name>
<keyword evidence="2 6" id="KW-0812">Transmembrane</keyword>
<comment type="similarity">
    <text evidence="5">Belongs to the SAT4 family.</text>
</comment>
<dbReference type="PANTHER" id="PTHR33048:SF57">
    <property type="entry name" value="INTEGRAL MEMBRANE PROTEIN-RELATED"/>
    <property type="match status" value="1"/>
</dbReference>
<evidence type="ECO:0000256" key="5">
    <source>
        <dbReference type="ARBA" id="ARBA00038359"/>
    </source>
</evidence>
<comment type="caution">
    <text evidence="8">The sequence shown here is derived from an EMBL/GenBank/DDBJ whole genome shotgun (WGS) entry which is preliminary data.</text>
</comment>
<keyword evidence="9" id="KW-1185">Reference proteome</keyword>
<dbReference type="EMBL" id="CAJPDR010000152">
    <property type="protein sequence ID" value="CAF9922149.1"/>
    <property type="molecule type" value="Genomic_DNA"/>
</dbReference>
<evidence type="ECO:0000259" key="7">
    <source>
        <dbReference type="Pfam" id="PF20684"/>
    </source>
</evidence>
<sequence>MTCVWAAANTSVKLSILHFYLTIFGLVTIFRYATYAVIALVLSFGVGIILEAFLNCRPFAENWDPLLHGTCGSFITSFLADGIINIVIDLTIVVLPMRLVWRLQNISQRRKIALTIVFALGILVCVISIVRVVIAAQFNMNDFTYDIAKASIVTVLEPCMGLIAACLPMSPPVFKRILRGKDSRNYVSSNVARLRSKDSKKPAFLKIEDQHSHTDLEEPRIYNDITGPNSNPDSLVDDQNTNTKLEMYPQSTIKITQDWEVRSDEAV</sequence>
<dbReference type="Pfam" id="PF20684">
    <property type="entry name" value="Fung_rhodopsin"/>
    <property type="match status" value="1"/>
</dbReference>
<feature type="transmembrane region" description="Helical" evidence="6">
    <location>
        <begin position="35"/>
        <end position="54"/>
    </location>
</feature>
<evidence type="ECO:0000313" key="9">
    <source>
        <dbReference type="Proteomes" id="UP000664203"/>
    </source>
</evidence>
<dbReference type="AlphaFoldDB" id="A0A8H3IQE1"/>
<evidence type="ECO:0000256" key="2">
    <source>
        <dbReference type="ARBA" id="ARBA00022692"/>
    </source>
</evidence>
<feature type="transmembrane region" description="Helical" evidence="6">
    <location>
        <begin position="74"/>
        <end position="100"/>
    </location>
</feature>
<feature type="domain" description="Rhodopsin" evidence="7">
    <location>
        <begin position="3"/>
        <end position="176"/>
    </location>
</feature>
<dbReference type="InterPro" id="IPR049326">
    <property type="entry name" value="Rhodopsin_dom_fungi"/>
</dbReference>
<evidence type="ECO:0000313" key="8">
    <source>
        <dbReference type="EMBL" id="CAF9922149.1"/>
    </source>
</evidence>
<evidence type="ECO:0000256" key="6">
    <source>
        <dbReference type="SAM" id="Phobius"/>
    </source>
</evidence>
<dbReference type="Proteomes" id="UP000664203">
    <property type="component" value="Unassembled WGS sequence"/>
</dbReference>
<accession>A0A8H3IQE1</accession>